<dbReference type="EMBL" id="CP002547">
    <property type="protein sequence ID" value="ADY56173.1"/>
    <property type="molecule type" value="Genomic_DNA"/>
</dbReference>
<evidence type="ECO:0008006" key="3">
    <source>
        <dbReference type="Google" id="ProtNLM"/>
    </source>
</evidence>
<evidence type="ECO:0000313" key="2">
    <source>
        <dbReference type="Proteomes" id="UP000007488"/>
    </source>
</evidence>
<keyword evidence="2" id="KW-1185">Reference proteome</keyword>
<name>F0T086_SYNGF</name>
<dbReference type="OrthoDB" id="2781053at2"/>
<dbReference type="RefSeq" id="WP_013625041.1">
    <property type="nucleotide sequence ID" value="NC_015172.1"/>
</dbReference>
<accession>F0T086</accession>
<reference evidence="2" key="2">
    <citation type="submission" date="2011-02" db="EMBL/GenBank/DDBJ databases">
        <title>The complete genome of Syntrophobotulus glycolicus DSM 8271.</title>
        <authorList>
            <person name="Lucas S."/>
            <person name="Copeland A."/>
            <person name="Lapidus A."/>
            <person name="Bruce D."/>
            <person name="Goodwin L."/>
            <person name="Pitluck S."/>
            <person name="Kyrpides N."/>
            <person name="Mavromatis K."/>
            <person name="Pagani I."/>
            <person name="Ivanova N."/>
            <person name="Mikhailova N."/>
            <person name="Chertkov O."/>
            <person name="Held B."/>
            <person name="Detter J.C."/>
            <person name="Tapia R."/>
            <person name="Han C."/>
            <person name="Land M."/>
            <person name="Hauser L."/>
            <person name="Markowitz V."/>
            <person name="Cheng J.-F."/>
            <person name="Hugenholtz P."/>
            <person name="Woyke T."/>
            <person name="Wu D."/>
            <person name="Spring S."/>
            <person name="Schroeder M."/>
            <person name="Brambilla E."/>
            <person name="Klenk H.-P."/>
            <person name="Eisen J.A."/>
        </authorList>
    </citation>
    <scope>NUCLEOTIDE SEQUENCE [LARGE SCALE GENOMIC DNA]</scope>
    <source>
        <strain evidence="2">DSM 8271 / FlGlyR</strain>
    </source>
</reference>
<dbReference type="AlphaFoldDB" id="F0T086"/>
<sequence>MRNKSLIIILIVFNCFLLGCGKAAENQKQSLTHSFEKDTEGWSGYFSANLTLPVSAENHSSLEFKNAAIPLPDQKKKALLLRADSYRNSIFMYVLKKIDSFKLEPDSVYSVALTFDLATSMPANLQEYGGTPGQTIFVKAGFPNAKPGIVTSTQHPLIGNLSNEYIENLESIGNIAKSSSSDMSFELKPFHYQSTVKTDGEGSFWIIIGVNSQFEVPLELYISNIRISID</sequence>
<dbReference type="PROSITE" id="PS51257">
    <property type="entry name" value="PROKAR_LIPOPROTEIN"/>
    <property type="match status" value="1"/>
</dbReference>
<protein>
    <recommendedName>
        <fullName evidence="3">Lipoprotein</fullName>
    </recommendedName>
</protein>
<proteinExistence type="predicted"/>
<gene>
    <name evidence="1" type="ordered locus">Sgly_1876</name>
</gene>
<dbReference type="HOGENOM" id="CLU_101370_0_0_9"/>
<dbReference type="eggNOG" id="COG4447">
    <property type="taxonomic scope" value="Bacteria"/>
</dbReference>
<dbReference type="KEGG" id="sgy:Sgly_1876"/>
<evidence type="ECO:0000313" key="1">
    <source>
        <dbReference type="EMBL" id="ADY56173.1"/>
    </source>
</evidence>
<reference evidence="1 2" key="1">
    <citation type="journal article" date="2011" name="Stand. Genomic Sci.">
        <title>Complete genome sequence of Syntrophobotulus glycolicus type strain (FlGlyR).</title>
        <authorList>
            <person name="Han C."/>
            <person name="Mwirichia R."/>
            <person name="Chertkov O."/>
            <person name="Held B."/>
            <person name="Lapidus A."/>
            <person name="Nolan M."/>
            <person name="Lucas S."/>
            <person name="Hammon N."/>
            <person name="Deshpande S."/>
            <person name="Cheng J.F."/>
            <person name="Tapia R."/>
            <person name="Goodwin L."/>
            <person name="Pitluck S."/>
            <person name="Huntemann M."/>
            <person name="Liolios K."/>
            <person name="Ivanova N."/>
            <person name="Pagani I."/>
            <person name="Mavromatis K."/>
            <person name="Ovchinikova G."/>
            <person name="Pati A."/>
            <person name="Chen A."/>
            <person name="Palaniappan K."/>
            <person name="Land M."/>
            <person name="Hauser L."/>
            <person name="Brambilla E.M."/>
            <person name="Rohde M."/>
            <person name="Spring S."/>
            <person name="Sikorski J."/>
            <person name="Goker M."/>
            <person name="Woyke T."/>
            <person name="Bristow J."/>
            <person name="Eisen J.A."/>
            <person name="Markowitz V."/>
            <person name="Hugenholtz P."/>
            <person name="Kyrpides N.C."/>
            <person name="Klenk H.P."/>
            <person name="Detter J.C."/>
        </authorList>
    </citation>
    <scope>NUCLEOTIDE SEQUENCE [LARGE SCALE GENOMIC DNA]</scope>
    <source>
        <strain evidence="2">DSM 8271 / FlGlyR</strain>
    </source>
</reference>
<dbReference type="Proteomes" id="UP000007488">
    <property type="component" value="Chromosome"/>
</dbReference>
<organism evidence="1 2">
    <name type="scientific">Syntrophobotulus glycolicus (strain DSM 8271 / FlGlyR)</name>
    <dbReference type="NCBI Taxonomy" id="645991"/>
    <lineage>
        <taxon>Bacteria</taxon>
        <taxon>Bacillati</taxon>
        <taxon>Bacillota</taxon>
        <taxon>Clostridia</taxon>
        <taxon>Eubacteriales</taxon>
        <taxon>Desulfitobacteriaceae</taxon>
        <taxon>Syntrophobotulus</taxon>
    </lineage>
</organism>